<accession>A0AAD5IMH9</accession>
<gene>
    <name evidence="2" type="ORF">LWI28_020434</name>
</gene>
<evidence type="ECO:0000313" key="3">
    <source>
        <dbReference type="Proteomes" id="UP001064489"/>
    </source>
</evidence>
<dbReference type="Proteomes" id="UP001064489">
    <property type="component" value="Chromosome 7"/>
</dbReference>
<comment type="caution">
    <text evidence="2">The sequence shown here is derived from an EMBL/GenBank/DDBJ whole genome shotgun (WGS) entry which is preliminary data.</text>
</comment>
<feature type="region of interest" description="Disordered" evidence="1">
    <location>
        <begin position="41"/>
        <end position="128"/>
    </location>
</feature>
<sequence length="128" mass="13874">MVAWKDDHHLLTFDAAKHSGHGNSTAHRIDLSSFLFPSSMASPSKFPTPSPSLLPISSEPCPDLPSSTDSLDDFLEGGPEAGSLILKGKKRGRGEVDDSGKEQMPLYRRSTRNPRIGLGFHSMSEDPV</sequence>
<name>A0AAD5IMH9_ACENE</name>
<evidence type="ECO:0000313" key="2">
    <source>
        <dbReference type="EMBL" id="KAI9169974.1"/>
    </source>
</evidence>
<proteinExistence type="predicted"/>
<evidence type="ECO:0000256" key="1">
    <source>
        <dbReference type="SAM" id="MobiDB-lite"/>
    </source>
</evidence>
<feature type="compositionally biased region" description="Low complexity" evidence="1">
    <location>
        <begin position="53"/>
        <end position="69"/>
    </location>
</feature>
<reference evidence="2" key="2">
    <citation type="submission" date="2023-02" db="EMBL/GenBank/DDBJ databases">
        <authorList>
            <person name="Swenson N.G."/>
            <person name="Wegrzyn J.L."/>
            <person name="Mcevoy S.L."/>
        </authorList>
    </citation>
    <scope>NUCLEOTIDE SEQUENCE</scope>
    <source>
        <strain evidence="2">91603</strain>
        <tissue evidence="2">Leaf</tissue>
    </source>
</reference>
<dbReference type="EMBL" id="JAJSOW010000104">
    <property type="protein sequence ID" value="KAI9169974.1"/>
    <property type="molecule type" value="Genomic_DNA"/>
</dbReference>
<keyword evidence="3" id="KW-1185">Reference proteome</keyword>
<protein>
    <submittedName>
        <fullName evidence="2">Uncharacterized protein</fullName>
    </submittedName>
</protein>
<organism evidence="2 3">
    <name type="scientific">Acer negundo</name>
    <name type="common">Box elder</name>
    <dbReference type="NCBI Taxonomy" id="4023"/>
    <lineage>
        <taxon>Eukaryota</taxon>
        <taxon>Viridiplantae</taxon>
        <taxon>Streptophyta</taxon>
        <taxon>Embryophyta</taxon>
        <taxon>Tracheophyta</taxon>
        <taxon>Spermatophyta</taxon>
        <taxon>Magnoliopsida</taxon>
        <taxon>eudicotyledons</taxon>
        <taxon>Gunneridae</taxon>
        <taxon>Pentapetalae</taxon>
        <taxon>rosids</taxon>
        <taxon>malvids</taxon>
        <taxon>Sapindales</taxon>
        <taxon>Sapindaceae</taxon>
        <taxon>Hippocastanoideae</taxon>
        <taxon>Acereae</taxon>
        <taxon>Acer</taxon>
    </lineage>
</organism>
<dbReference type="AlphaFoldDB" id="A0AAD5IMH9"/>
<reference evidence="2" key="1">
    <citation type="journal article" date="2022" name="Plant J.">
        <title>Strategies of tolerance reflected in two North American maple genomes.</title>
        <authorList>
            <person name="McEvoy S.L."/>
            <person name="Sezen U.U."/>
            <person name="Trouern-Trend A."/>
            <person name="McMahon S.M."/>
            <person name="Schaberg P.G."/>
            <person name="Yang J."/>
            <person name="Wegrzyn J.L."/>
            <person name="Swenson N.G."/>
        </authorList>
    </citation>
    <scope>NUCLEOTIDE SEQUENCE</scope>
    <source>
        <strain evidence="2">91603</strain>
    </source>
</reference>